<comment type="caution">
    <text evidence="2">The sequence shown here is derived from an EMBL/GenBank/DDBJ whole genome shotgun (WGS) entry which is preliminary data.</text>
</comment>
<feature type="compositionally biased region" description="Basic residues" evidence="1">
    <location>
        <begin position="59"/>
        <end position="85"/>
    </location>
</feature>
<feature type="region of interest" description="Disordered" evidence="1">
    <location>
        <begin position="1"/>
        <end position="107"/>
    </location>
</feature>
<organism evidence="2 3">
    <name type="scientific">Colletotrichum sidae</name>
    <dbReference type="NCBI Taxonomy" id="1347389"/>
    <lineage>
        <taxon>Eukaryota</taxon>
        <taxon>Fungi</taxon>
        <taxon>Dikarya</taxon>
        <taxon>Ascomycota</taxon>
        <taxon>Pezizomycotina</taxon>
        <taxon>Sordariomycetes</taxon>
        <taxon>Hypocreomycetidae</taxon>
        <taxon>Glomerellales</taxon>
        <taxon>Glomerellaceae</taxon>
        <taxon>Colletotrichum</taxon>
        <taxon>Colletotrichum orbiculare species complex</taxon>
    </lineage>
</organism>
<evidence type="ECO:0000313" key="3">
    <source>
        <dbReference type="Proteomes" id="UP000295604"/>
    </source>
</evidence>
<sequence length="146" mass="17458">MLQLHMPRLRRPQRPPIPPIPRISQIPRKNPRKSQKQQLQPFQSIRIPTATHTAAPQLRRPRLHKPRLRKLRLHRPRLHRPRLRYGHAYATLGPSRPHEKEKKKETRPDMALQLQRFISIITHTIPHQKYLDLVRINHPGEVSQRV</sequence>
<keyword evidence="3" id="KW-1185">Reference proteome</keyword>
<accession>A0A4R8Q112</accession>
<dbReference type="AlphaFoldDB" id="A0A4R8Q112"/>
<proteinExistence type="predicted"/>
<name>A0A4R8Q112_9PEZI</name>
<protein>
    <submittedName>
        <fullName evidence="2">Uncharacterized protein</fullName>
    </submittedName>
</protein>
<dbReference type="EMBL" id="QAPF01004226">
    <property type="protein sequence ID" value="TDZ28765.1"/>
    <property type="molecule type" value="Genomic_DNA"/>
</dbReference>
<feature type="compositionally biased region" description="Basic and acidic residues" evidence="1">
    <location>
        <begin position="96"/>
        <end position="107"/>
    </location>
</feature>
<gene>
    <name evidence="2" type="ORF">C8034_v008446</name>
</gene>
<evidence type="ECO:0000256" key="1">
    <source>
        <dbReference type="SAM" id="MobiDB-lite"/>
    </source>
</evidence>
<dbReference type="Proteomes" id="UP000295604">
    <property type="component" value="Unassembled WGS sequence"/>
</dbReference>
<reference evidence="2 3" key="1">
    <citation type="submission" date="2018-11" db="EMBL/GenBank/DDBJ databases">
        <title>Genome sequence and assembly of Colletotrichum sidae.</title>
        <authorList>
            <person name="Gan P."/>
            <person name="Shirasu K."/>
        </authorList>
    </citation>
    <scope>NUCLEOTIDE SEQUENCE [LARGE SCALE GENOMIC DNA]</scope>
    <source>
        <strain evidence="2 3">CBS 518.97</strain>
    </source>
</reference>
<evidence type="ECO:0000313" key="2">
    <source>
        <dbReference type="EMBL" id="TDZ28765.1"/>
    </source>
</evidence>